<dbReference type="OMA" id="ITNEICK"/>
<dbReference type="EMBL" id="BEZZ01000220">
    <property type="protein sequence ID" value="GCC28790.1"/>
    <property type="molecule type" value="Genomic_DNA"/>
</dbReference>
<protein>
    <submittedName>
        <fullName evidence="2">Uncharacterized protein</fullName>
    </submittedName>
</protein>
<accession>A0A401SEN8</accession>
<feature type="compositionally biased region" description="Basic and acidic residues" evidence="1">
    <location>
        <begin position="254"/>
        <end position="272"/>
    </location>
</feature>
<keyword evidence="3" id="KW-1185">Reference proteome</keyword>
<evidence type="ECO:0000313" key="3">
    <source>
        <dbReference type="Proteomes" id="UP000287033"/>
    </source>
</evidence>
<reference evidence="2 3" key="1">
    <citation type="journal article" date="2018" name="Nat. Ecol. Evol.">
        <title>Shark genomes provide insights into elasmobranch evolution and the origin of vertebrates.</title>
        <authorList>
            <person name="Hara Y"/>
            <person name="Yamaguchi K"/>
            <person name="Onimaru K"/>
            <person name="Kadota M"/>
            <person name="Koyanagi M"/>
            <person name="Keeley SD"/>
            <person name="Tatsumi K"/>
            <person name="Tanaka K"/>
            <person name="Motone F"/>
            <person name="Kageyama Y"/>
            <person name="Nozu R"/>
            <person name="Adachi N"/>
            <person name="Nishimura O"/>
            <person name="Nakagawa R"/>
            <person name="Tanegashima C"/>
            <person name="Kiyatake I"/>
            <person name="Matsumoto R"/>
            <person name="Murakumo K"/>
            <person name="Nishida K"/>
            <person name="Terakita A"/>
            <person name="Kuratani S"/>
            <person name="Sato K"/>
            <person name="Hyodo S Kuraku.S."/>
        </authorList>
    </citation>
    <scope>NUCLEOTIDE SEQUENCE [LARGE SCALE GENOMIC DNA]</scope>
</reference>
<comment type="caution">
    <text evidence="2">The sequence shown here is derived from an EMBL/GenBank/DDBJ whole genome shotgun (WGS) entry which is preliminary data.</text>
</comment>
<gene>
    <name evidence="2" type="ORF">chiPu_0007224</name>
</gene>
<name>A0A401SEN8_CHIPU</name>
<dbReference type="AlphaFoldDB" id="A0A401SEN8"/>
<evidence type="ECO:0000313" key="2">
    <source>
        <dbReference type="EMBL" id="GCC28790.1"/>
    </source>
</evidence>
<dbReference type="Proteomes" id="UP000287033">
    <property type="component" value="Unassembled WGS sequence"/>
</dbReference>
<proteinExistence type="predicted"/>
<organism evidence="2 3">
    <name type="scientific">Chiloscyllium punctatum</name>
    <name type="common">Brownbanded bambooshark</name>
    <name type="synonym">Hemiscyllium punctatum</name>
    <dbReference type="NCBI Taxonomy" id="137246"/>
    <lineage>
        <taxon>Eukaryota</taxon>
        <taxon>Metazoa</taxon>
        <taxon>Chordata</taxon>
        <taxon>Craniata</taxon>
        <taxon>Vertebrata</taxon>
        <taxon>Chondrichthyes</taxon>
        <taxon>Elasmobranchii</taxon>
        <taxon>Galeomorphii</taxon>
        <taxon>Galeoidea</taxon>
        <taxon>Orectolobiformes</taxon>
        <taxon>Hemiscylliidae</taxon>
        <taxon>Chiloscyllium</taxon>
    </lineage>
</organism>
<dbReference type="OrthoDB" id="9950829at2759"/>
<evidence type="ECO:0000256" key="1">
    <source>
        <dbReference type="SAM" id="MobiDB-lite"/>
    </source>
</evidence>
<sequence length="272" mass="30548">MQLSLYEQTQISTFPFIFLSYPRLKPVPNFSGENIHSFLIGARYNRTNYLDSKAVERHGLFICRNKPYIHFIVDHGKEQNKKMHTQEVSKLQEEPIVQCKQSISAKYISENDVPPAPEIDRFNNKVKKMKKNKEQKARHDKKPAEMLITKLSGTSKVSSQIHKNNISVMHMVPNKRQRGKTQCAAADSNNTPCMLVNVVKPLVTCLVPPTSRSSRSSARSCSVADEICKEVGTGGLLSAEKNSINLSANDGGCAEEKDSVTERQSIESLERL</sequence>
<feature type="region of interest" description="Disordered" evidence="1">
    <location>
        <begin position="247"/>
        <end position="272"/>
    </location>
</feature>